<dbReference type="AlphaFoldDB" id="A0A927GNB7"/>
<gene>
    <name evidence="2" type="ORF">ID875_15135</name>
</gene>
<sequence>MMCLASGPVKNGLASFPSFPSLPYVSRRGRGASTTSSRGMTSETPWEGKCARLPPSGFSQAPPSRTGTMSVMRTCWEARPWTVIIQSASPASTTSRPSRQGCPEAICSRSLPSSAPSASRTT</sequence>
<name>A0A927GNB7_STRGL</name>
<comment type="caution">
    <text evidence="2">The sequence shown here is derived from an EMBL/GenBank/DDBJ whole genome shotgun (WGS) entry which is preliminary data.</text>
</comment>
<proteinExistence type="predicted"/>
<feature type="compositionally biased region" description="Low complexity" evidence="1">
    <location>
        <begin position="31"/>
        <end position="42"/>
    </location>
</feature>
<feature type="region of interest" description="Disordered" evidence="1">
    <location>
        <begin position="25"/>
        <end position="67"/>
    </location>
</feature>
<feature type="region of interest" description="Disordered" evidence="1">
    <location>
        <begin position="87"/>
        <end position="122"/>
    </location>
</feature>
<accession>A0A927GNB7</accession>
<feature type="compositionally biased region" description="Low complexity" evidence="1">
    <location>
        <begin position="87"/>
        <end position="100"/>
    </location>
</feature>
<organism evidence="2">
    <name type="scientific">Streptomyces globisporus</name>
    <dbReference type="NCBI Taxonomy" id="1908"/>
    <lineage>
        <taxon>Bacteria</taxon>
        <taxon>Bacillati</taxon>
        <taxon>Actinomycetota</taxon>
        <taxon>Actinomycetes</taxon>
        <taxon>Kitasatosporales</taxon>
        <taxon>Streptomycetaceae</taxon>
        <taxon>Streptomyces</taxon>
    </lineage>
</organism>
<evidence type="ECO:0000256" key="1">
    <source>
        <dbReference type="SAM" id="MobiDB-lite"/>
    </source>
</evidence>
<feature type="compositionally biased region" description="Low complexity" evidence="1">
    <location>
        <begin position="108"/>
        <end position="122"/>
    </location>
</feature>
<evidence type="ECO:0000313" key="2">
    <source>
        <dbReference type="EMBL" id="MBD2829280.1"/>
    </source>
</evidence>
<dbReference type="EMBL" id="JACWUS010000001">
    <property type="protein sequence ID" value="MBD2829280.1"/>
    <property type="molecule type" value="Genomic_DNA"/>
</dbReference>
<feature type="compositionally biased region" description="Polar residues" evidence="1">
    <location>
        <begin position="57"/>
        <end position="67"/>
    </location>
</feature>
<reference evidence="2" key="1">
    <citation type="journal article" date="2020" name="PLoS ONE">
        <title>Isolation and characterization of Streptomyces bacteriophages and Streptomyces strains encoding biosynthetic arsenals: Streptomyces strains and phages for antibiotic discovery.</title>
        <authorList>
            <person name="Montano E.T."/>
            <person name="Nideffer J.F."/>
            <person name="Brumage L."/>
            <person name="Erb M."/>
            <person name="Derman A.I."/>
            <person name="Davis J.P."/>
            <person name="Estrada E."/>
            <person name="Fu S."/>
            <person name="Le D."/>
            <person name="Vuppala A."/>
            <person name="Tran C."/>
            <person name="Luterstein E."/>
            <person name="Lakkaraju S."/>
            <person name="Panchagnula S."/>
            <person name="Ren C."/>
            <person name="Doan J."/>
            <person name="Tran S."/>
            <person name="Soriano J."/>
            <person name="Fujita Y."/>
            <person name="Gutala P."/>
            <person name="Fujii Q."/>
            <person name="Lee M."/>
            <person name="Bui A."/>
            <person name="Villarreal C."/>
            <person name="Shing S.R."/>
            <person name="Kim S."/>
            <person name="Freeman D."/>
            <person name="Racha V."/>
            <person name="Ho A."/>
            <person name="Kumar P."/>
            <person name="Falah K."/>
            <person name="Dawson T."/>
            <person name="Enustun E."/>
            <person name="Prichard A."/>
            <person name="Gomez A."/>
            <person name="Khanna K."/>
            <person name="Trigg S."/>
            <person name="Fernandez L."/>
            <person name="Pogliano K."/>
            <person name="Pogliano J."/>
        </authorList>
    </citation>
    <scope>NUCLEOTIDE SEQUENCE</scope>
    <source>
        <strain evidence="2">QF2</strain>
    </source>
</reference>
<protein>
    <submittedName>
        <fullName evidence="2">Uncharacterized protein</fullName>
    </submittedName>
</protein>